<comment type="caution">
    <text evidence="2">The sequence shown here is derived from an EMBL/GenBank/DDBJ whole genome shotgun (WGS) entry which is preliminary data.</text>
</comment>
<dbReference type="EMBL" id="LGCN01000001">
    <property type="protein sequence ID" value="KOT46711.1"/>
    <property type="molecule type" value="Genomic_DNA"/>
</dbReference>
<accession>A0A0M8QWL3</accession>
<protein>
    <submittedName>
        <fullName evidence="2">Uncharacterized protein</fullName>
    </submittedName>
</protein>
<dbReference type="PATRIC" id="fig|36816.3.peg.68"/>
<keyword evidence="3" id="KW-1185">Reference proteome</keyword>
<dbReference type="RefSeq" id="WP_030819687.1">
    <property type="nucleotide sequence ID" value="NZ_LGCN01000001.1"/>
</dbReference>
<feature type="region of interest" description="Disordered" evidence="1">
    <location>
        <begin position="74"/>
        <end position="108"/>
    </location>
</feature>
<evidence type="ECO:0000313" key="3">
    <source>
        <dbReference type="Proteomes" id="UP000037773"/>
    </source>
</evidence>
<name>A0A0M8QWL3_9ACTN</name>
<evidence type="ECO:0000256" key="1">
    <source>
        <dbReference type="SAM" id="MobiDB-lite"/>
    </source>
</evidence>
<sequence length="147" mass="15520">MSERLEWAHASSGAELLFPGEDIDGAVVEPGEIAVAVWTGSNGIALHGPREAVRDRLLQLALAVHQAPPVPFADACIPERTDPRRWRPAPLPRPLAPGPAGPALCGGADRPAAADPRLATCPDCIERWNSDTPLIRLSLTHAVPAPS</sequence>
<dbReference type="AlphaFoldDB" id="A0A0M8QWL3"/>
<feature type="compositionally biased region" description="Pro residues" evidence="1">
    <location>
        <begin position="89"/>
        <end position="100"/>
    </location>
</feature>
<gene>
    <name evidence="2" type="ORF">ADK41_00330</name>
</gene>
<proteinExistence type="predicted"/>
<organism evidence="2 3">
    <name type="scientific">Streptomyces caelestis</name>
    <dbReference type="NCBI Taxonomy" id="36816"/>
    <lineage>
        <taxon>Bacteria</taxon>
        <taxon>Bacillati</taxon>
        <taxon>Actinomycetota</taxon>
        <taxon>Actinomycetes</taxon>
        <taxon>Kitasatosporales</taxon>
        <taxon>Streptomycetaceae</taxon>
        <taxon>Streptomyces</taxon>
    </lineage>
</organism>
<evidence type="ECO:0000313" key="2">
    <source>
        <dbReference type="EMBL" id="KOT46711.1"/>
    </source>
</evidence>
<reference evidence="2 3" key="1">
    <citation type="submission" date="2015-07" db="EMBL/GenBank/DDBJ databases">
        <authorList>
            <person name="Noorani M."/>
        </authorList>
    </citation>
    <scope>NUCLEOTIDE SEQUENCE [LARGE SCALE GENOMIC DNA]</scope>
    <source>
        <strain evidence="2 3">NRRL B-24567</strain>
    </source>
</reference>
<dbReference type="Proteomes" id="UP000037773">
    <property type="component" value="Unassembled WGS sequence"/>
</dbReference>